<evidence type="ECO:0000313" key="2">
    <source>
        <dbReference type="Proteomes" id="UP000007437"/>
    </source>
</evidence>
<dbReference type="HOGENOM" id="CLU_3395580_0_0_4"/>
<organism evidence="1 2">
    <name type="scientific">Mycetohabitans rhizoxinica (strain DSM 19002 / CIP 109453 / HKI 454)</name>
    <name type="common">Paraburkholderia rhizoxinica</name>
    <dbReference type="NCBI Taxonomy" id="882378"/>
    <lineage>
        <taxon>Bacteria</taxon>
        <taxon>Pseudomonadati</taxon>
        <taxon>Pseudomonadota</taxon>
        <taxon>Betaproteobacteria</taxon>
        <taxon>Burkholderiales</taxon>
        <taxon>Burkholderiaceae</taxon>
        <taxon>Mycetohabitans</taxon>
    </lineage>
</organism>
<accession>E5AQI3</accession>
<dbReference type="AlphaFoldDB" id="E5AQI3"/>
<sequence length="31" mass="3244">MRDLQRLTGEKVGGVVAGWRLTVGARCAGSV</sequence>
<dbReference type="Proteomes" id="UP000007437">
    <property type="component" value="Chromosome"/>
</dbReference>
<gene>
    <name evidence="1" type="ordered locus">RBRH_03738</name>
</gene>
<proteinExistence type="predicted"/>
<protein>
    <submittedName>
        <fullName evidence="1">Uncharacterized protein</fullName>
    </submittedName>
</protein>
<dbReference type="STRING" id="882378.RBRH_03738"/>
<name>E5AQI3_MYCRK</name>
<dbReference type="EMBL" id="FR687359">
    <property type="protein sequence ID" value="CBW74865.1"/>
    <property type="molecule type" value="Genomic_DNA"/>
</dbReference>
<reference evidence="1 2" key="1">
    <citation type="journal article" date="2011" name="J. Bacteriol.">
        <title>Complete genome sequence of Burkholderia rhizoxinica, an endosymbiont of Rhizopus microsporus.</title>
        <authorList>
            <person name="Lackner G."/>
            <person name="Moebius N."/>
            <person name="Partida-Martinez L."/>
            <person name="Hertweck C."/>
        </authorList>
    </citation>
    <scope>NUCLEOTIDE SEQUENCE [LARGE SCALE GENOMIC DNA]</scope>
    <source>
        <strain evidence="2">DSM 19002 / CIP 109453 / HKI 454</strain>
    </source>
</reference>
<dbReference type="KEGG" id="brh:RBRH_03738"/>
<evidence type="ECO:0000313" key="1">
    <source>
        <dbReference type="EMBL" id="CBW74865.1"/>
    </source>
</evidence>